<dbReference type="PANTHER" id="PTHR36195">
    <property type="entry name" value="DOMAIN PROTEIN, PUTATIVE (AFU_ORTHOLOGUE AFUA_5G01990)-RELATED-RELATED"/>
    <property type="match status" value="1"/>
</dbReference>
<dbReference type="SUPFAM" id="SSF56634">
    <property type="entry name" value="Heme-dependent catalase-like"/>
    <property type="match status" value="1"/>
</dbReference>
<dbReference type="CDD" id="cd08152">
    <property type="entry name" value="y4iL_like"/>
    <property type="match status" value="1"/>
</dbReference>
<feature type="compositionally biased region" description="Basic and acidic residues" evidence="1">
    <location>
        <begin position="369"/>
        <end position="379"/>
    </location>
</feature>
<dbReference type="Proteomes" id="UP001476950">
    <property type="component" value="Unassembled WGS sequence"/>
</dbReference>
<evidence type="ECO:0000313" key="2">
    <source>
        <dbReference type="EMBL" id="MEP1062435.1"/>
    </source>
</evidence>
<name>A0ABV0KT63_9CYAN</name>
<keyword evidence="3" id="KW-1185">Reference proteome</keyword>
<gene>
    <name evidence="2" type="ORF">NDI38_29105</name>
</gene>
<feature type="region of interest" description="Disordered" evidence="1">
    <location>
        <begin position="359"/>
        <end position="379"/>
    </location>
</feature>
<dbReference type="PANTHER" id="PTHR36195:SF4">
    <property type="entry name" value="DOMAIN PROTEIN, PUTATIVE (AFU_ORTHOLOGUE AFUA_5G01990)-RELATED"/>
    <property type="match status" value="1"/>
</dbReference>
<dbReference type="EMBL" id="JAMPLM010000066">
    <property type="protein sequence ID" value="MEP1062435.1"/>
    <property type="molecule type" value="Genomic_DNA"/>
</dbReference>
<accession>A0ABV0KT63</accession>
<evidence type="ECO:0000313" key="3">
    <source>
        <dbReference type="Proteomes" id="UP001476950"/>
    </source>
</evidence>
<organism evidence="2 3">
    <name type="scientific">Stenomitos frigidus AS-A4</name>
    <dbReference type="NCBI Taxonomy" id="2933935"/>
    <lineage>
        <taxon>Bacteria</taxon>
        <taxon>Bacillati</taxon>
        <taxon>Cyanobacteriota</taxon>
        <taxon>Cyanophyceae</taxon>
        <taxon>Leptolyngbyales</taxon>
        <taxon>Leptolyngbyaceae</taxon>
        <taxon>Stenomitos</taxon>
    </lineage>
</organism>
<dbReference type="Gene3D" id="2.40.180.10">
    <property type="entry name" value="Catalase core domain"/>
    <property type="match status" value="1"/>
</dbReference>
<evidence type="ECO:0000256" key="1">
    <source>
        <dbReference type="SAM" id="MobiDB-lite"/>
    </source>
</evidence>
<reference evidence="2 3" key="1">
    <citation type="submission" date="2022-04" db="EMBL/GenBank/DDBJ databases">
        <title>Positive selection, recombination, and allopatry shape intraspecific diversity of widespread and dominant cyanobacteria.</title>
        <authorList>
            <person name="Wei J."/>
            <person name="Shu W."/>
            <person name="Hu C."/>
        </authorList>
    </citation>
    <scope>NUCLEOTIDE SEQUENCE [LARGE SCALE GENOMIC DNA]</scope>
    <source>
        <strain evidence="2 3">AS-A4</strain>
    </source>
</reference>
<proteinExistence type="predicted"/>
<dbReference type="InterPro" id="IPR020835">
    <property type="entry name" value="Catalase_sf"/>
</dbReference>
<protein>
    <submittedName>
        <fullName evidence="2">Catalase family protein</fullName>
    </submittedName>
</protein>
<comment type="caution">
    <text evidence="2">The sequence shown here is derived from an EMBL/GenBank/DDBJ whole genome shotgun (WGS) entry which is preliminary data.</text>
</comment>
<sequence length="379" mass="42900">MYKFSSHRIDRSMLTPKPYIRYSQTVEVKQPDEERLIREIVDSVARQGQKVFDKHRHAMRGAHAKSHGGLKGELRIYDNLPAHLAQGLFCQPRTYPVMIRFSTVPGDIMPDGLSCFRGMAIKVIDVAGPKLLETEPDAVTQDFLMINSPIFPSGNIARFLPEQLLQEKVVVSAPEEAQQLLGMVARMTNAMTQKVGINLYPSALGLTQPETHILGETYYTSAALRYGDYIAKLSVTPVSTSLQPLISKRIDTQNASVLRDLIVEFFRQQSAEYELRVQLCTNLETMPIEDASIEWSEGESPYQAIAKLTIGMQEAYSPARQVYIDDVLSFNAWHCIAEHQPLGSIQRLRKEVYEASSRYRHQMNQQPKGEPRSIEEMPD</sequence>